<evidence type="ECO:0000313" key="2">
    <source>
        <dbReference type="Proteomes" id="UP001497680"/>
    </source>
</evidence>
<dbReference type="EMBL" id="MU394317">
    <property type="protein sequence ID" value="KAI6086227.1"/>
    <property type="molecule type" value="Genomic_DNA"/>
</dbReference>
<name>A0ACC0D0K9_9PEZI</name>
<accession>A0ACC0D0K9</accession>
<reference evidence="1 2" key="1">
    <citation type="journal article" date="2022" name="New Phytol.">
        <title>Ecological generalism drives hyperdiversity of secondary metabolite gene clusters in xylarialean endophytes.</title>
        <authorList>
            <person name="Franco M.E.E."/>
            <person name="Wisecaver J.H."/>
            <person name="Arnold A.E."/>
            <person name="Ju Y.M."/>
            <person name="Slot J.C."/>
            <person name="Ahrendt S."/>
            <person name="Moore L.P."/>
            <person name="Eastman K.E."/>
            <person name="Scott K."/>
            <person name="Konkel Z."/>
            <person name="Mondo S.J."/>
            <person name="Kuo A."/>
            <person name="Hayes R.D."/>
            <person name="Haridas S."/>
            <person name="Andreopoulos B."/>
            <person name="Riley R."/>
            <person name="LaButti K."/>
            <person name="Pangilinan J."/>
            <person name="Lipzen A."/>
            <person name="Amirebrahimi M."/>
            <person name="Yan J."/>
            <person name="Adam C."/>
            <person name="Keymanesh K."/>
            <person name="Ng V."/>
            <person name="Louie K."/>
            <person name="Northen T."/>
            <person name="Drula E."/>
            <person name="Henrissat B."/>
            <person name="Hsieh H.M."/>
            <person name="Youens-Clark K."/>
            <person name="Lutzoni F."/>
            <person name="Miadlikowska J."/>
            <person name="Eastwood D.C."/>
            <person name="Hamelin R.C."/>
            <person name="Grigoriev I.V."/>
            <person name="U'Ren J.M."/>
        </authorList>
    </citation>
    <scope>NUCLEOTIDE SEQUENCE [LARGE SCALE GENOMIC DNA]</scope>
    <source>
        <strain evidence="1 2">ER1909</strain>
    </source>
</reference>
<organism evidence="1 2">
    <name type="scientific">Hypoxylon rubiginosum</name>
    <dbReference type="NCBI Taxonomy" id="110542"/>
    <lineage>
        <taxon>Eukaryota</taxon>
        <taxon>Fungi</taxon>
        <taxon>Dikarya</taxon>
        <taxon>Ascomycota</taxon>
        <taxon>Pezizomycotina</taxon>
        <taxon>Sordariomycetes</taxon>
        <taxon>Xylariomycetidae</taxon>
        <taxon>Xylariales</taxon>
        <taxon>Hypoxylaceae</taxon>
        <taxon>Hypoxylon</taxon>
    </lineage>
</organism>
<sequence length="722" mass="80463">MLGHRSSNSASGLMILDNESDLELDEIWTSKRWASTSSLSLTIAEKQPRRTVSLRLFVWSLVCFSIVALALGLGLGFGCPQYRTIYRPPPFNYSSYYGIPEDLDFVPIDQLINKAELDLDTRFVVSKEHRVREYVFNITQARAAPDGFAKPMVLVNGQSPGPLIEANIGDVIRVRVNNQMAFQSTTIHWHGINQWGTPWMDGVVGVSQCGIPPQRSFTYEFHVPDQRGTFWWHAHTSVQYTDGAYGAIVIHDPEEMVPEIDDEKLIFVSDVYHTYGSVILKSYLDPTSKWAPSISGVEPLADNILLNGQNTYDCTVNSTTYPHDESSSSSTTATPNCTGGQLHTTQIIANQTVRLRLINASSFFSYWFSIDNHTLTIVELDGVEIEPITAQRGVYLNLGQRVSVLLTADQEFGSYYMRASLPQTCFVPYATYTSAGLEESAEYGVKGVLSYTRDGEDGDKDDKDDSKGGDKGGKPEIIGVAGNITNPYGVENNGLRGDVWEGCDDMPFDMPVPMRRQPAVNVTEANTHYIEYAFRQAQDVNRIFINKTSYAPLADNATLWKTLEQQFTADKAGSYNSWDFGLNQQVLLIPDADQGAQIVINSLDAMEHPWHLQKKSTYQKSQYIGHTPQVVGWGPGLFGSGTTTWNLENPMRRDTVTVPANNHVVLRFAADNPGVWALHCHVAWHMEGGMFLSLAERPSDLVELVNRMDPDTRQQSQDFCGA</sequence>
<keyword evidence="2" id="KW-1185">Reference proteome</keyword>
<gene>
    <name evidence="1" type="ORF">F4821DRAFT_278644</name>
</gene>
<protein>
    <submittedName>
        <fullName evidence="1">Multicopper oxidase</fullName>
    </submittedName>
</protein>
<evidence type="ECO:0000313" key="1">
    <source>
        <dbReference type="EMBL" id="KAI6086227.1"/>
    </source>
</evidence>
<comment type="caution">
    <text evidence="1">The sequence shown here is derived from an EMBL/GenBank/DDBJ whole genome shotgun (WGS) entry which is preliminary data.</text>
</comment>
<dbReference type="Proteomes" id="UP001497680">
    <property type="component" value="Unassembled WGS sequence"/>
</dbReference>
<proteinExistence type="predicted"/>